<dbReference type="AlphaFoldDB" id="A0A0F8WNF5"/>
<organism evidence="1">
    <name type="scientific">marine sediment metagenome</name>
    <dbReference type="NCBI Taxonomy" id="412755"/>
    <lineage>
        <taxon>unclassified sequences</taxon>
        <taxon>metagenomes</taxon>
        <taxon>ecological metagenomes</taxon>
    </lineage>
</organism>
<protein>
    <submittedName>
        <fullName evidence="1">Uncharacterized protein</fullName>
    </submittedName>
</protein>
<proteinExistence type="predicted"/>
<evidence type="ECO:0000313" key="1">
    <source>
        <dbReference type="EMBL" id="KKK58377.1"/>
    </source>
</evidence>
<name>A0A0F8WNF5_9ZZZZ</name>
<sequence>MTEEIIEYRGVEIFKQEAEVLKRIHIKNLSNVEIKDYYIVGITLSHLHREFIDPLLELNNLEKLTREDIFYQQYSKKLKKLSREFSYYDEKRAATEIIGNLFDRIIENMKGFKTDHINQLY</sequence>
<dbReference type="EMBL" id="LAZR01064016">
    <property type="protein sequence ID" value="KKK58377.1"/>
    <property type="molecule type" value="Genomic_DNA"/>
</dbReference>
<comment type="caution">
    <text evidence="1">The sequence shown here is derived from an EMBL/GenBank/DDBJ whole genome shotgun (WGS) entry which is preliminary data.</text>
</comment>
<accession>A0A0F8WNF5</accession>
<reference evidence="1" key="1">
    <citation type="journal article" date="2015" name="Nature">
        <title>Complex archaea that bridge the gap between prokaryotes and eukaryotes.</title>
        <authorList>
            <person name="Spang A."/>
            <person name="Saw J.H."/>
            <person name="Jorgensen S.L."/>
            <person name="Zaremba-Niedzwiedzka K."/>
            <person name="Martijn J."/>
            <person name="Lind A.E."/>
            <person name="van Eijk R."/>
            <person name="Schleper C."/>
            <person name="Guy L."/>
            <person name="Ettema T.J."/>
        </authorList>
    </citation>
    <scope>NUCLEOTIDE SEQUENCE</scope>
</reference>
<gene>
    <name evidence="1" type="ORF">LCGC14_3045060</name>
</gene>